<accession>R7QCW7</accession>
<name>R7QCW7_CHOCR</name>
<protein>
    <recommendedName>
        <fullName evidence="1">Tc3 transposase DNA binding domain-containing protein</fullName>
    </recommendedName>
</protein>
<dbReference type="GeneID" id="17323436"/>
<dbReference type="KEGG" id="ccp:CHC_T00004036001"/>
<gene>
    <name evidence="2" type="ORF">CHC_T00004036001</name>
</gene>
<dbReference type="SUPFAM" id="SSF46689">
    <property type="entry name" value="Homeodomain-like"/>
    <property type="match status" value="1"/>
</dbReference>
<dbReference type="EMBL" id="HG001750">
    <property type="protein sequence ID" value="CDF35909.1"/>
    <property type="molecule type" value="Genomic_DNA"/>
</dbReference>
<keyword evidence="3" id="KW-1185">Reference proteome</keyword>
<dbReference type="Proteomes" id="UP000012073">
    <property type="component" value="Unassembled WGS sequence"/>
</dbReference>
<dbReference type="AlphaFoldDB" id="R7QCW7"/>
<sequence length="243" mass="27838">MPRGPSLSAEERGKFLAFHQAKWSQSRIAKELKRSRAAVQNFLRNPEAYGSKKRAGRPRKLTVAGRRMLLREASKGILGSRELSQALQLPVQTRSVRQILNQHPTLTYKKIKRVPQMLIHHKTARVAWATEKVTWTIPDWNNVVWSDEKKFNLDGPDGFACCWHDLRPEDLIFSNRQQGGGSLMVWGALAGGKSVNWRFWKAKKQQLSTLGRSRASCCRLRTKNWDRDGSFSKMGHRYTALIS</sequence>
<evidence type="ECO:0000259" key="1">
    <source>
        <dbReference type="Pfam" id="PF11427"/>
    </source>
</evidence>
<dbReference type="OMA" id="FLNDPEC"/>
<dbReference type="Gene3D" id="3.30.420.10">
    <property type="entry name" value="Ribonuclease H-like superfamily/Ribonuclease H"/>
    <property type="match status" value="1"/>
</dbReference>
<dbReference type="Gramene" id="CDF35909">
    <property type="protein sequence ID" value="CDF35909"/>
    <property type="gene ID" value="CHC_T00004036001"/>
</dbReference>
<proteinExistence type="predicted"/>
<dbReference type="OrthoDB" id="6776985at2759"/>
<dbReference type="InterPro" id="IPR036397">
    <property type="entry name" value="RNaseH_sf"/>
</dbReference>
<dbReference type="GO" id="GO:0003677">
    <property type="term" value="F:DNA binding"/>
    <property type="evidence" value="ECO:0007669"/>
    <property type="project" value="InterPro"/>
</dbReference>
<dbReference type="Pfam" id="PF11427">
    <property type="entry name" value="HTH_Tnp_Tc3_1"/>
    <property type="match status" value="1"/>
</dbReference>
<feature type="domain" description="Tc3 transposase DNA binding" evidence="1">
    <location>
        <begin position="3"/>
        <end position="51"/>
    </location>
</feature>
<dbReference type="Gene3D" id="1.10.10.60">
    <property type="entry name" value="Homeodomain-like"/>
    <property type="match status" value="1"/>
</dbReference>
<dbReference type="InterPro" id="IPR025898">
    <property type="entry name" value="Tc3_transposase_DNA-bd_dom"/>
</dbReference>
<dbReference type="InterPro" id="IPR009057">
    <property type="entry name" value="Homeodomain-like_sf"/>
</dbReference>
<evidence type="ECO:0000313" key="3">
    <source>
        <dbReference type="Proteomes" id="UP000012073"/>
    </source>
</evidence>
<reference evidence="3" key="1">
    <citation type="journal article" date="2013" name="Proc. Natl. Acad. Sci. U.S.A.">
        <title>Genome structure and metabolic features in the red seaweed Chondrus crispus shed light on evolution of the Archaeplastida.</title>
        <authorList>
            <person name="Collen J."/>
            <person name="Porcel B."/>
            <person name="Carre W."/>
            <person name="Ball S.G."/>
            <person name="Chaparro C."/>
            <person name="Tonon T."/>
            <person name="Barbeyron T."/>
            <person name="Michel G."/>
            <person name="Noel B."/>
            <person name="Valentin K."/>
            <person name="Elias M."/>
            <person name="Artiguenave F."/>
            <person name="Arun A."/>
            <person name="Aury J.M."/>
            <person name="Barbosa-Neto J.F."/>
            <person name="Bothwell J.H."/>
            <person name="Bouget F.Y."/>
            <person name="Brillet L."/>
            <person name="Cabello-Hurtado F."/>
            <person name="Capella-Gutierrez S."/>
            <person name="Charrier B."/>
            <person name="Cladiere L."/>
            <person name="Cock J.M."/>
            <person name="Coelho S.M."/>
            <person name="Colleoni C."/>
            <person name="Czjzek M."/>
            <person name="Da Silva C."/>
            <person name="Delage L."/>
            <person name="Denoeud F."/>
            <person name="Deschamps P."/>
            <person name="Dittami S.M."/>
            <person name="Gabaldon T."/>
            <person name="Gachon C.M."/>
            <person name="Groisillier A."/>
            <person name="Herve C."/>
            <person name="Jabbari K."/>
            <person name="Katinka M."/>
            <person name="Kloareg B."/>
            <person name="Kowalczyk N."/>
            <person name="Labadie K."/>
            <person name="Leblanc C."/>
            <person name="Lopez P.J."/>
            <person name="McLachlan D.H."/>
            <person name="Meslet-Cladiere L."/>
            <person name="Moustafa A."/>
            <person name="Nehr Z."/>
            <person name="Nyvall Collen P."/>
            <person name="Panaud O."/>
            <person name="Partensky F."/>
            <person name="Poulain J."/>
            <person name="Rensing S.A."/>
            <person name="Rousvoal S."/>
            <person name="Samson G."/>
            <person name="Symeonidi A."/>
            <person name="Weissenbach J."/>
            <person name="Zambounis A."/>
            <person name="Wincker P."/>
            <person name="Boyen C."/>
        </authorList>
    </citation>
    <scope>NUCLEOTIDE SEQUENCE [LARGE SCALE GENOMIC DNA]</scope>
    <source>
        <strain evidence="3">cv. Stackhouse</strain>
    </source>
</reference>
<dbReference type="RefSeq" id="XP_005715728.1">
    <property type="nucleotide sequence ID" value="XM_005715671.1"/>
</dbReference>
<evidence type="ECO:0000313" key="2">
    <source>
        <dbReference type="EMBL" id="CDF35909.1"/>
    </source>
</evidence>
<organism evidence="2 3">
    <name type="scientific">Chondrus crispus</name>
    <name type="common">Carrageen Irish moss</name>
    <name type="synonym">Polymorpha crispa</name>
    <dbReference type="NCBI Taxonomy" id="2769"/>
    <lineage>
        <taxon>Eukaryota</taxon>
        <taxon>Rhodophyta</taxon>
        <taxon>Florideophyceae</taxon>
        <taxon>Rhodymeniophycidae</taxon>
        <taxon>Gigartinales</taxon>
        <taxon>Gigartinaceae</taxon>
        <taxon>Chondrus</taxon>
    </lineage>
</organism>
<dbReference type="PhylomeDB" id="R7QCW7"/>